<dbReference type="InterPro" id="IPR003959">
    <property type="entry name" value="ATPase_AAA_core"/>
</dbReference>
<dbReference type="GO" id="GO:0016887">
    <property type="term" value="F:ATP hydrolysis activity"/>
    <property type="evidence" value="ECO:0007669"/>
    <property type="project" value="InterPro"/>
</dbReference>
<dbReference type="PANTHER" id="PTHR14690:SF0">
    <property type="entry name" value="IQ MOTIF CONTAINING WITH AAA DOMAIN 1"/>
    <property type="match status" value="1"/>
</dbReference>
<reference evidence="4" key="1">
    <citation type="journal article" date="2024" name="Gigascience">
        <title>Chromosome-level genome of the poultry shaft louse Menopon gallinae provides insight into the host-switching and adaptive evolution of parasitic lice.</title>
        <authorList>
            <person name="Xu Y."/>
            <person name="Ma L."/>
            <person name="Liu S."/>
            <person name="Liang Y."/>
            <person name="Liu Q."/>
            <person name="He Z."/>
            <person name="Tian L."/>
            <person name="Duan Y."/>
            <person name="Cai W."/>
            <person name="Li H."/>
            <person name="Song F."/>
        </authorList>
    </citation>
    <scope>NUCLEOTIDE SEQUENCE</scope>
    <source>
        <strain evidence="4">Cailab_2023a</strain>
    </source>
</reference>
<evidence type="ECO:0000256" key="1">
    <source>
        <dbReference type="SAM" id="Coils"/>
    </source>
</evidence>
<dbReference type="SUPFAM" id="SSF52540">
    <property type="entry name" value="P-loop containing nucleoside triphosphate hydrolases"/>
    <property type="match status" value="1"/>
</dbReference>
<feature type="coiled-coil region" evidence="1">
    <location>
        <begin position="170"/>
        <end position="197"/>
    </location>
</feature>
<dbReference type="PROSITE" id="PS50096">
    <property type="entry name" value="IQ"/>
    <property type="match status" value="1"/>
</dbReference>
<comment type="caution">
    <text evidence="4">The sequence shown here is derived from an EMBL/GenBank/DDBJ whole genome shotgun (WGS) entry which is preliminary data.</text>
</comment>
<dbReference type="Pfam" id="PF00004">
    <property type="entry name" value="AAA"/>
    <property type="match status" value="1"/>
</dbReference>
<proteinExistence type="predicted"/>
<evidence type="ECO:0000313" key="4">
    <source>
        <dbReference type="EMBL" id="KAL0271263.1"/>
    </source>
</evidence>
<dbReference type="GO" id="GO:0005524">
    <property type="term" value="F:ATP binding"/>
    <property type="evidence" value="ECO:0007669"/>
    <property type="project" value="InterPro"/>
</dbReference>
<feature type="compositionally biased region" description="Basic residues" evidence="2">
    <location>
        <begin position="367"/>
        <end position="393"/>
    </location>
</feature>
<protein>
    <recommendedName>
        <fullName evidence="3">ATPase AAA-type core domain-containing protein</fullName>
    </recommendedName>
</protein>
<keyword evidence="1" id="KW-0175">Coiled coil</keyword>
<evidence type="ECO:0000259" key="3">
    <source>
        <dbReference type="Pfam" id="PF00004"/>
    </source>
</evidence>
<organism evidence="4">
    <name type="scientific">Menopon gallinae</name>
    <name type="common">poultry shaft louse</name>
    <dbReference type="NCBI Taxonomy" id="328185"/>
    <lineage>
        <taxon>Eukaryota</taxon>
        <taxon>Metazoa</taxon>
        <taxon>Ecdysozoa</taxon>
        <taxon>Arthropoda</taxon>
        <taxon>Hexapoda</taxon>
        <taxon>Insecta</taxon>
        <taxon>Pterygota</taxon>
        <taxon>Neoptera</taxon>
        <taxon>Paraneoptera</taxon>
        <taxon>Psocodea</taxon>
        <taxon>Troctomorpha</taxon>
        <taxon>Phthiraptera</taxon>
        <taxon>Amblycera</taxon>
        <taxon>Menoponidae</taxon>
        <taxon>Menopon</taxon>
    </lineage>
</organism>
<evidence type="ECO:0000256" key="2">
    <source>
        <dbReference type="SAM" id="MobiDB-lite"/>
    </source>
</evidence>
<accession>A0AAW2HPD2</accession>
<feature type="domain" description="ATPase AAA-type core" evidence="3">
    <location>
        <begin position="479"/>
        <end position="610"/>
    </location>
</feature>
<name>A0AAW2HPD2_9NEOP</name>
<dbReference type="EMBL" id="JARGDH010000004">
    <property type="protein sequence ID" value="KAL0271263.1"/>
    <property type="molecule type" value="Genomic_DNA"/>
</dbReference>
<dbReference type="Gene3D" id="1.10.8.60">
    <property type="match status" value="1"/>
</dbReference>
<dbReference type="Gene3D" id="3.40.50.300">
    <property type="entry name" value="P-loop containing nucleotide triphosphate hydrolases"/>
    <property type="match status" value="1"/>
</dbReference>
<sequence>MLEMKHELVNLDISEFSYYDNILLNLKVLPHEAEVCVPKYYRREREAELKQRRQTMDEILKKLGFYEEEEEVKKMTEEEAVRLIQIHERARQGRLRSQFMKEIRLLKEKGKPEPVSESKESSNLSAVLNIQKTWRGCMARRKVQRRKIEEMLLIGMVHPSFMPSEERKKAVEVQKLRRELQQQYQAEYEKTVEEEKELCRKTKGGQMMEDMADQIRNWYMQYKNQSGKFPDLPSEESGGSALLFRSSSRQGTESSMSKSTAGSSGGRSKKGKRSPKEDLAKKKKEEEDEDPGFKMAPSNFLTDLLTANTEYDTVWRHKLDDPSEEPYLDMIKAEKQAEVEAELRKVVDNMMREELEVLQAALDRDRARKGKKVKRSSKKKKGRRGGKKSKKKKEKDLTPDRTLESLYEELITNGIIKKYPEVPISAFKGERSFANYELRQQGKDPLPALGDIRQVITEYCILPLGSKTIRQNSPLVRSLLIAGPHKSGKNMLVHAICTEVGAVLFDLSPANIVGKYPGKSGLIMLMHLVNKVSRLMQPAVIYMEGAEKPFMKKVPKADKTDPKRLKKDLPKLVKGIGPDDQIMLIGVSTTPWDCDQKALQQTYNKFIYIPRPDYSSLSFIWTDLLFQYSGVSRQFDVGVLAKLTDGYTVGSIIDVIQEVMTCKRILQLVVQPLNHFELINALSKRQPVYKEEEDMFEQWLSKTPIGRKKTRYLEMLAEKQAIMQTMKKK</sequence>
<gene>
    <name evidence="4" type="ORF">PYX00_008408</name>
</gene>
<dbReference type="InterPro" id="IPR052267">
    <property type="entry name" value="N-DRC_Component"/>
</dbReference>
<feature type="region of interest" description="Disordered" evidence="2">
    <location>
        <begin position="245"/>
        <end position="297"/>
    </location>
</feature>
<feature type="region of interest" description="Disordered" evidence="2">
    <location>
        <begin position="366"/>
        <end position="399"/>
    </location>
</feature>
<dbReference type="AlphaFoldDB" id="A0AAW2HPD2"/>
<dbReference type="InterPro" id="IPR027417">
    <property type="entry name" value="P-loop_NTPase"/>
</dbReference>
<dbReference type="PANTHER" id="PTHR14690">
    <property type="entry name" value="IQ MOTIF CONTAINING WITH AAA DOMAIN 1"/>
    <property type="match status" value="1"/>
</dbReference>
<feature type="compositionally biased region" description="Basic and acidic residues" evidence="2">
    <location>
        <begin position="274"/>
        <end position="285"/>
    </location>
</feature>